<evidence type="ECO:0000313" key="2">
    <source>
        <dbReference type="EMBL" id="KAH8507091.1"/>
    </source>
</evidence>
<dbReference type="AlphaFoldDB" id="A0A8T2YPX9"/>
<keyword evidence="3" id="KW-1185">Reference proteome</keyword>
<evidence type="ECO:0000313" key="3">
    <source>
        <dbReference type="Proteomes" id="UP000807159"/>
    </source>
</evidence>
<sequence>MNKEGRNDEQQVSSNNEKGRDPTVPAEDTVVRPEVAENYGRWMVARGKRSSLREKLKETKIGGGSRFTALNGLYVESHDLGSRELRAEIPGLSRPKGENRFCKENTDVVNFKHEERIKAQGKWVPNSKDEVNGSNMQQAHHELQPGRKINS</sequence>
<gene>
    <name evidence="2" type="ORF">H0E87_009556</name>
</gene>
<reference evidence="2" key="1">
    <citation type="journal article" date="2021" name="J. Hered.">
        <title>Genome Assembly of Salicaceae Populus deltoides (Eastern Cottonwood) I-69 Based on Nanopore Sequencing and Hi-C Technologies.</title>
        <authorList>
            <person name="Bai S."/>
            <person name="Wu H."/>
            <person name="Zhang J."/>
            <person name="Pan Z."/>
            <person name="Zhao W."/>
            <person name="Li Z."/>
            <person name="Tong C."/>
        </authorList>
    </citation>
    <scope>NUCLEOTIDE SEQUENCE</scope>
    <source>
        <tissue evidence="2">Leaf</tissue>
    </source>
</reference>
<dbReference type="EMBL" id="JACEGQ020000005">
    <property type="protein sequence ID" value="KAH8507091.1"/>
    <property type="molecule type" value="Genomic_DNA"/>
</dbReference>
<proteinExistence type="predicted"/>
<accession>A0A8T2YPX9</accession>
<protein>
    <submittedName>
        <fullName evidence="2">Uncharacterized protein</fullName>
    </submittedName>
</protein>
<evidence type="ECO:0000256" key="1">
    <source>
        <dbReference type="SAM" id="MobiDB-lite"/>
    </source>
</evidence>
<feature type="region of interest" description="Disordered" evidence="1">
    <location>
        <begin position="122"/>
        <end position="151"/>
    </location>
</feature>
<feature type="region of interest" description="Disordered" evidence="1">
    <location>
        <begin position="1"/>
        <end position="32"/>
    </location>
</feature>
<dbReference type="Proteomes" id="UP000807159">
    <property type="component" value="Chromosome 5"/>
</dbReference>
<comment type="caution">
    <text evidence="2">The sequence shown here is derived from an EMBL/GenBank/DDBJ whole genome shotgun (WGS) entry which is preliminary data.</text>
</comment>
<organism evidence="2 3">
    <name type="scientific">Populus deltoides</name>
    <name type="common">Eastern poplar</name>
    <name type="synonym">Eastern cottonwood</name>
    <dbReference type="NCBI Taxonomy" id="3696"/>
    <lineage>
        <taxon>Eukaryota</taxon>
        <taxon>Viridiplantae</taxon>
        <taxon>Streptophyta</taxon>
        <taxon>Embryophyta</taxon>
        <taxon>Tracheophyta</taxon>
        <taxon>Spermatophyta</taxon>
        <taxon>Magnoliopsida</taxon>
        <taxon>eudicotyledons</taxon>
        <taxon>Gunneridae</taxon>
        <taxon>Pentapetalae</taxon>
        <taxon>rosids</taxon>
        <taxon>fabids</taxon>
        <taxon>Malpighiales</taxon>
        <taxon>Salicaceae</taxon>
        <taxon>Saliceae</taxon>
        <taxon>Populus</taxon>
    </lineage>
</organism>
<name>A0A8T2YPX9_POPDE</name>